<dbReference type="InterPro" id="IPR053139">
    <property type="entry name" value="Surface_bspA-like"/>
</dbReference>
<dbReference type="InterPro" id="IPR032675">
    <property type="entry name" value="LRR_dom_sf"/>
</dbReference>
<feature type="chain" id="PRO_5004901745" description="Dockerin domain-containing protein" evidence="1">
    <location>
        <begin position="23"/>
        <end position="408"/>
    </location>
</feature>
<dbReference type="GO" id="GO:0000272">
    <property type="term" value="P:polysaccharide catabolic process"/>
    <property type="evidence" value="ECO:0007669"/>
    <property type="project" value="InterPro"/>
</dbReference>
<evidence type="ECO:0000313" key="3">
    <source>
        <dbReference type="Proteomes" id="UP000019365"/>
    </source>
</evidence>
<accession>W7UMB8</accession>
<keyword evidence="1" id="KW-0732">Signal</keyword>
<dbReference type="OrthoDB" id="1779508at2"/>
<evidence type="ECO:0000256" key="1">
    <source>
        <dbReference type="SAM" id="SignalP"/>
    </source>
</evidence>
<dbReference type="InterPro" id="IPR002105">
    <property type="entry name" value="Dockerin_1_rpt"/>
</dbReference>
<comment type="caution">
    <text evidence="2">The sequence shown here is derived from an EMBL/GenBank/DDBJ whole genome shotgun (WGS) entry which is preliminary data.</text>
</comment>
<sequence>MNIKKITSSIMAIAISCGTVQALNYYSPKHFTAVAEEDEGFSEVTVGNVKYKVYSDHAEVNECSKSAVGEIVIPENVKGINITRINDFAFCECRKITSVVIPGSIKYVGGAAFWGCENLGEAFLPDGLTLIERSTFKDCEKLKSINIPDSVTKIGGDAFDHCISLTSVTIPDSVTEIENGAFAYCKNLRTVKMSSSVRYIDDRSFVNCNSLQSIELPKTVEKIGMNSFQCGNMSSFTVYSDNCEFDKNALLNGTQNGQLVYSGIVYGYEGSTAQQYAEKNGYKFVALKDDTITATTTTTITTTTQKATTTTTATSVTTTTTTVPEKPARKLGDENGDDIIDAVDASNILALYVKYSTSEGDSPTKSELNVCDVDGDSKINAVDASKVLGYYVYTSTSGTKSLAEFIKQ</sequence>
<dbReference type="SUPFAM" id="SSF63446">
    <property type="entry name" value="Type I dockerin domain"/>
    <property type="match status" value="1"/>
</dbReference>
<protein>
    <recommendedName>
        <fullName evidence="4">Dockerin domain-containing protein</fullName>
    </recommendedName>
</protein>
<dbReference type="GO" id="GO:0004553">
    <property type="term" value="F:hydrolase activity, hydrolyzing O-glycosyl compounds"/>
    <property type="evidence" value="ECO:0007669"/>
    <property type="project" value="InterPro"/>
</dbReference>
<dbReference type="InterPro" id="IPR036439">
    <property type="entry name" value="Dockerin_dom_sf"/>
</dbReference>
<feature type="signal peptide" evidence="1">
    <location>
        <begin position="1"/>
        <end position="22"/>
    </location>
</feature>
<proteinExistence type="predicted"/>
<dbReference type="Pfam" id="PF13306">
    <property type="entry name" value="LRR_5"/>
    <property type="match status" value="1"/>
</dbReference>
<dbReference type="eggNOG" id="COG4886">
    <property type="taxonomic scope" value="Bacteria"/>
</dbReference>
<dbReference type="Gene3D" id="1.10.1330.10">
    <property type="entry name" value="Dockerin domain"/>
    <property type="match status" value="2"/>
</dbReference>
<name>W7UMB8_RUMFL</name>
<gene>
    <name evidence="2" type="ORF">RF007C_00865</name>
</gene>
<dbReference type="CDD" id="cd14255">
    <property type="entry name" value="Dockerin_III"/>
    <property type="match status" value="1"/>
</dbReference>
<dbReference type="EMBL" id="ATAX01000032">
    <property type="protein sequence ID" value="EWM52684.1"/>
    <property type="molecule type" value="Genomic_DNA"/>
</dbReference>
<keyword evidence="3" id="KW-1185">Reference proteome</keyword>
<evidence type="ECO:0008006" key="4">
    <source>
        <dbReference type="Google" id="ProtNLM"/>
    </source>
</evidence>
<dbReference type="Proteomes" id="UP000019365">
    <property type="component" value="Unassembled WGS sequence"/>
</dbReference>
<dbReference type="PANTHER" id="PTHR45661:SF3">
    <property type="entry name" value="IG-LIKE DOMAIN-CONTAINING PROTEIN"/>
    <property type="match status" value="1"/>
</dbReference>
<evidence type="ECO:0000313" key="2">
    <source>
        <dbReference type="EMBL" id="EWM52684.1"/>
    </source>
</evidence>
<reference evidence="2 3" key="1">
    <citation type="journal article" date="2014" name="PLoS ONE">
        <title>Rumen cellulosomics: divergent fiber-degrading strategies revealed by comparative genome-wide analysis of six ruminococcal strains.</title>
        <authorList>
            <person name="Dassa B."/>
            <person name="Borovok I."/>
            <person name="Ruimy-Israeli V."/>
            <person name="Lamed R."/>
            <person name="Flint H.J."/>
            <person name="Duncan S.H."/>
            <person name="Henrissat B."/>
            <person name="Coutinho P."/>
            <person name="Morrison M."/>
            <person name="Mosoni P."/>
            <person name="Yeoman C.J."/>
            <person name="White B.A."/>
            <person name="Bayer E.A."/>
        </authorList>
    </citation>
    <scope>NUCLEOTIDE SEQUENCE [LARGE SCALE GENOMIC DNA]</scope>
    <source>
        <strain evidence="2 3">007c</strain>
    </source>
</reference>
<dbReference type="PANTHER" id="PTHR45661">
    <property type="entry name" value="SURFACE ANTIGEN"/>
    <property type="match status" value="1"/>
</dbReference>
<dbReference type="RefSeq" id="WP_051456681.1">
    <property type="nucleotide sequence ID" value="NZ_ATAX01000032.1"/>
</dbReference>
<dbReference type="AlphaFoldDB" id="W7UMB8"/>
<dbReference type="PATRIC" id="fig|1341157.4.peg.2729"/>
<dbReference type="SUPFAM" id="SSF52058">
    <property type="entry name" value="L domain-like"/>
    <property type="match status" value="1"/>
</dbReference>
<dbReference type="PROSITE" id="PS51257">
    <property type="entry name" value="PROKAR_LIPOPROTEIN"/>
    <property type="match status" value="1"/>
</dbReference>
<organism evidence="2 3">
    <name type="scientific">Ruminococcus flavefaciens 007c</name>
    <dbReference type="NCBI Taxonomy" id="1341157"/>
    <lineage>
        <taxon>Bacteria</taxon>
        <taxon>Bacillati</taxon>
        <taxon>Bacillota</taxon>
        <taxon>Clostridia</taxon>
        <taxon>Eubacteriales</taxon>
        <taxon>Oscillospiraceae</taxon>
        <taxon>Ruminococcus</taxon>
    </lineage>
</organism>
<dbReference type="Pfam" id="PF00404">
    <property type="entry name" value="Dockerin_1"/>
    <property type="match status" value="1"/>
</dbReference>
<dbReference type="InterPro" id="IPR026906">
    <property type="entry name" value="LRR_5"/>
</dbReference>
<dbReference type="Gene3D" id="3.80.10.10">
    <property type="entry name" value="Ribonuclease Inhibitor"/>
    <property type="match status" value="1"/>
</dbReference>